<keyword evidence="2" id="KW-1185">Reference proteome</keyword>
<proteinExistence type="predicted"/>
<organism evidence="1 2">
    <name type="scientific">Flavobacterium degerlachei</name>
    <dbReference type="NCBI Taxonomy" id="229203"/>
    <lineage>
        <taxon>Bacteria</taxon>
        <taxon>Pseudomonadati</taxon>
        <taxon>Bacteroidota</taxon>
        <taxon>Flavobacteriia</taxon>
        <taxon>Flavobacteriales</taxon>
        <taxon>Flavobacteriaceae</taxon>
        <taxon>Flavobacterium</taxon>
    </lineage>
</organism>
<dbReference type="EMBL" id="FNMV01000007">
    <property type="protein sequence ID" value="SDX10449.1"/>
    <property type="molecule type" value="Genomic_DNA"/>
</dbReference>
<protein>
    <submittedName>
        <fullName evidence="1">Uncharacterized protein</fullName>
    </submittedName>
</protein>
<dbReference type="Proteomes" id="UP000198569">
    <property type="component" value="Unassembled WGS sequence"/>
</dbReference>
<evidence type="ECO:0000313" key="1">
    <source>
        <dbReference type="EMBL" id="SDX10449.1"/>
    </source>
</evidence>
<dbReference type="OrthoDB" id="1364852at2"/>
<sequence>MAMNEENQIQYYAKISRAIANIFDEEDENHIDVLSDDFSPNDFFHVLATRVPQMIMARLTSNETGPLEFNHLCNRLIMQDREDNKRKLVKTKKL</sequence>
<evidence type="ECO:0000313" key="2">
    <source>
        <dbReference type="Proteomes" id="UP000198569"/>
    </source>
</evidence>
<gene>
    <name evidence="1" type="ORF">SAMN05444338_10739</name>
</gene>
<dbReference type="AlphaFoldDB" id="A0A1H2Z0X6"/>
<dbReference type="STRING" id="229203.SAMN05444338_10739"/>
<accession>A0A1H2Z0X6</accession>
<reference evidence="2" key="1">
    <citation type="submission" date="2016-10" db="EMBL/GenBank/DDBJ databases">
        <authorList>
            <person name="Varghese N."/>
            <person name="Submissions S."/>
        </authorList>
    </citation>
    <scope>NUCLEOTIDE SEQUENCE [LARGE SCALE GENOMIC DNA]</scope>
    <source>
        <strain evidence="2">DSM 15718</strain>
    </source>
</reference>
<dbReference type="RefSeq" id="WP_091431751.1">
    <property type="nucleotide sequence ID" value="NZ_FNMV01000007.1"/>
</dbReference>
<name>A0A1H2Z0X6_9FLAO</name>